<accession>A0AA38RBV9</accession>
<evidence type="ECO:0000313" key="3">
    <source>
        <dbReference type="Proteomes" id="UP001174694"/>
    </source>
</evidence>
<feature type="domain" description="Tse2 ADP-ribosyltransferase toxin" evidence="1">
    <location>
        <begin position="34"/>
        <end position="174"/>
    </location>
</feature>
<evidence type="ECO:0000313" key="2">
    <source>
        <dbReference type="EMBL" id="KAJ9133192.1"/>
    </source>
</evidence>
<sequence length="195" mass="22404">MIRTVFQLRSAPLGCVQRRALSAKAIYSSFPASLAYYSPRSKSSLFNHKEDKIRPDDLYDEGVIVAEDGLVYPSIDESVSNGAVMFPNTFTMQEYFRRYFDEFLDREEDGEEIEMPQIYTIPKGTRIPSHLILINEFLSRFSLQPSHGLSLQDLNQSLEEFFHKHAVKEKAGDWLDRHPFQSATADEADAVWMAK</sequence>
<gene>
    <name evidence="2" type="ORF">NKR23_g10956</name>
</gene>
<dbReference type="AlphaFoldDB" id="A0AA38RBV9"/>
<protein>
    <recommendedName>
        <fullName evidence="1">Tse2 ADP-ribosyltransferase toxin domain-containing protein</fullName>
    </recommendedName>
</protein>
<evidence type="ECO:0000259" key="1">
    <source>
        <dbReference type="Pfam" id="PF18648"/>
    </source>
</evidence>
<organism evidence="2 3">
    <name type="scientific">Pleurostoma richardsiae</name>
    <dbReference type="NCBI Taxonomy" id="41990"/>
    <lineage>
        <taxon>Eukaryota</taxon>
        <taxon>Fungi</taxon>
        <taxon>Dikarya</taxon>
        <taxon>Ascomycota</taxon>
        <taxon>Pezizomycotina</taxon>
        <taxon>Sordariomycetes</taxon>
        <taxon>Sordariomycetidae</taxon>
        <taxon>Calosphaeriales</taxon>
        <taxon>Pleurostomataceae</taxon>
        <taxon>Pleurostoma</taxon>
    </lineage>
</organism>
<dbReference type="Proteomes" id="UP001174694">
    <property type="component" value="Unassembled WGS sequence"/>
</dbReference>
<comment type="caution">
    <text evidence="2">The sequence shown here is derived from an EMBL/GenBank/DDBJ whole genome shotgun (WGS) entry which is preliminary data.</text>
</comment>
<reference evidence="2" key="1">
    <citation type="submission" date="2022-07" db="EMBL/GenBank/DDBJ databases">
        <title>Fungi with potential for degradation of polypropylene.</title>
        <authorList>
            <person name="Gostincar C."/>
        </authorList>
    </citation>
    <scope>NUCLEOTIDE SEQUENCE</scope>
    <source>
        <strain evidence="2">EXF-13308</strain>
    </source>
</reference>
<dbReference type="InterPro" id="IPR041018">
    <property type="entry name" value="ADPRTs_Tse2"/>
</dbReference>
<dbReference type="Pfam" id="PF18648">
    <property type="entry name" value="ADPRTs_Tse2"/>
    <property type="match status" value="1"/>
</dbReference>
<keyword evidence="3" id="KW-1185">Reference proteome</keyword>
<name>A0AA38RBV9_9PEZI</name>
<dbReference type="EMBL" id="JANBVO010000052">
    <property type="protein sequence ID" value="KAJ9133192.1"/>
    <property type="molecule type" value="Genomic_DNA"/>
</dbReference>
<proteinExistence type="predicted"/>